<keyword evidence="2" id="KW-1133">Transmembrane helix</keyword>
<gene>
    <name evidence="4" type="ORF">HG542_07880</name>
</gene>
<keyword evidence="5" id="KW-1185">Reference proteome</keyword>
<evidence type="ECO:0000256" key="2">
    <source>
        <dbReference type="SAM" id="Phobius"/>
    </source>
</evidence>
<protein>
    <recommendedName>
        <fullName evidence="3">DUF6777 domain-containing protein</fullName>
    </recommendedName>
</protein>
<evidence type="ECO:0000313" key="5">
    <source>
        <dbReference type="Proteomes" id="UP000587462"/>
    </source>
</evidence>
<dbReference type="EMBL" id="JABBXF010000014">
    <property type="protein sequence ID" value="NVK77583.1"/>
    <property type="molecule type" value="Genomic_DNA"/>
</dbReference>
<comment type="caution">
    <text evidence="4">The sequence shown here is derived from an EMBL/GenBank/DDBJ whole genome shotgun (WGS) entry which is preliminary data.</text>
</comment>
<name>A0A7Y7E655_STRMO</name>
<dbReference type="RefSeq" id="WP_171079375.1">
    <property type="nucleotide sequence ID" value="NZ_BNBU01000001.1"/>
</dbReference>
<evidence type="ECO:0000313" key="4">
    <source>
        <dbReference type="EMBL" id="NVK77583.1"/>
    </source>
</evidence>
<keyword evidence="2" id="KW-0812">Transmembrane</keyword>
<dbReference type="InterPro" id="IPR046704">
    <property type="entry name" value="DUF6777"/>
</dbReference>
<feature type="region of interest" description="Disordered" evidence="1">
    <location>
        <begin position="245"/>
        <end position="282"/>
    </location>
</feature>
<reference evidence="4 5" key="1">
    <citation type="submission" date="2020-04" db="EMBL/GenBank/DDBJ databases">
        <title>Draft Genome Sequence of Streptomyces morookaense DSM 40503, an 8-azaguanine-producing strain.</title>
        <authorList>
            <person name="Qi J."/>
            <person name="Gao J.-M."/>
        </authorList>
    </citation>
    <scope>NUCLEOTIDE SEQUENCE [LARGE SCALE GENOMIC DNA]</scope>
    <source>
        <strain evidence="4 5">DSM 40503</strain>
    </source>
</reference>
<proteinExistence type="predicted"/>
<feature type="domain" description="DUF6777" evidence="3">
    <location>
        <begin position="90"/>
        <end position="252"/>
    </location>
</feature>
<feature type="transmembrane region" description="Helical" evidence="2">
    <location>
        <begin position="20"/>
        <end position="40"/>
    </location>
</feature>
<accession>A0A7Y7E655</accession>
<keyword evidence="2" id="KW-0472">Membrane</keyword>
<sequence length="282" mass="29120">MSSEPPSATRLAGRAPWWRSRTAIVMGALLLAAALAVWFLRQGGGSGEVFLQAASADGKDPFTRSTARSAGGYSSVMDDAGAAAVAGDSRSLPGATPGLYAGTRKAAGCDVEQQIDYFTGNQGKGRAFAAAAGIDPDVLPAYLRGLTPVHLRADTRVTDHGYKDGSVTSFQSVLQTGTAVLVDDRGTPRVRCACGNPLGPPVAVQGTPRARGDTWDSYDPAKVVVVTPAESVLEAIVVHDPANGEWFERPVGSSGDNDSRATQPKGGLPPGPAARHSASRSH</sequence>
<organism evidence="4 5">
    <name type="scientific">Streptomyces morookaense</name>
    <name type="common">Streptoverticillium morookaense</name>
    <dbReference type="NCBI Taxonomy" id="1970"/>
    <lineage>
        <taxon>Bacteria</taxon>
        <taxon>Bacillati</taxon>
        <taxon>Actinomycetota</taxon>
        <taxon>Actinomycetes</taxon>
        <taxon>Kitasatosporales</taxon>
        <taxon>Streptomycetaceae</taxon>
        <taxon>Streptomyces</taxon>
    </lineage>
</organism>
<evidence type="ECO:0000259" key="3">
    <source>
        <dbReference type="Pfam" id="PF20568"/>
    </source>
</evidence>
<dbReference type="AlphaFoldDB" id="A0A7Y7E655"/>
<dbReference type="Pfam" id="PF20568">
    <property type="entry name" value="DUF6777"/>
    <property type="match status" value="1"/>
</dbReference>
<evidence type="ECO:0000256" key="1">
    <source>
        <dbReference type="SAM" id="MobiDB-lite"/>
    </source>
</evidence>
<dbReference type="Proteomes" id="UP000587462">
    <property type="component" value="Unassembled WGS sequence"/>
</dbReference>